<proteinExistence type="predicted"/>
<evidence type="ECO:0000313" key="3">
    <source>
        <dbReference type="Proteomes" id="UP000305929"/>
    </source>
</evidence>
<sequence length="1672" mass="184158">MYLPDWDVEFDLECGIESSDQGEIRDVLRTIPCSGDPSSPGHWPDNLREVSVLRRLAGGRSGSEVVELQLLLSDGDSHLQVAKLSSYAEAIKEYRAAASVAKPGRFAMHLSIVAASRGVLESSETAPHRQGRQAVVYQHLDDRHGSRGKTQALEEVIAHGVADEAHMESACTSLRQVMQDLADQFHRPLQSDSVSLASFNRTLGTDLHLQFERVKPHEDDVHLDLGISAPSRDEVEAERCHSDEVLLNACSPPGAGRTMTAGRRVTLAIDEPTLHQDKVTGCVGGARVEAVARGNALKRDLKAELSGSDQLQVSANVVHTRAELRSRLLNTALAEWGDVQESEHQLACGNVSVAHPLRSLYSVLRAGKETRVVSPVHGDLNPRNVLVRDGRTYLIDFASALPAGQTLTDYAWLEVCSLRELEGADMTWGDLVRLQRQLAVLSKLVVFIDSECLDKIIGAVVDTCQPRLGRCLALLWEIRRAALAAEGMHCSPQDAQRHLFEHLTLAALRPLKFAEGEQTPHRVAVCAATAGVAAEALEERPSFLFEAWEPGQITTFIQALVDCGQAHRPGAVDLLISAREVSWTAGARRTPADSHLVQVVLRGPLQQHLSKQRDERPPMAPFITLTGRVLRPGEPLVQQGEGALAMGPSTALELLWATQRCVVVADCGAGKTATLRELQARLLRGGVEPQHQTEDDLPPCWPVELSALRISEYLRTGRTPPAQTAQGVSESLTGPRAEQLVRNCADLDDIAEPVVALMLRLGAVLLVVDDLHKVDPSEKPYVLAWIKRCSDEHPAARITLCQRAGDYQPDVLRWPAVALHKVRAHQAREYIEDRLREKDQSSWRSRVKVLYQAIFTEAEAGGLRDLATKPLFLSIMVDHYLKEHTFSTTNPGKLVEEYTRGLIKGADDTEIERRMKLMAHLAGDMDELGAAIRYDDAVKSLERLKPPNARETLEALLRTTAIVTDPSRRWVTFANPIIHAYFAATLLALDEDADKVADRILQFHWREAAQLLVANPQTPEHTVRNILQTALEANLVYGAWLLQAAPPNRFSDLRERLLATLTTQMEAADSGQPAWRQAALGLAKYGTPHALQALKATAMRGCQAAGAAEALDGLVMMHQWFVPEADQVLADVLTSLLDSQPDELDEDLTVRAVRSIATTRLHRLVGYVWDRIRADTPWPIMRQAWKALVKMEIRPSAALRRTYVEACERRLPQTMEELTGSADATSVHQLHLEQREILTVLADEGDLPALLGYRFRTGLADDASWHQMLTTAAQQRGPGDSLARLLHPEAAASDWLHLLDAEDDSTVLLACHMLLHQGQNLPVTQMQQLAATASPARLLALAGFVHTLNGDEMSAVDSIVVSYARRLDEGYLEPLSALVGAVSNHDLEARPKAALLIDEATRKPGLEPSLCWPWATAWRDSVPDRSEIELFVPHLNDSEILKLLSTTDVLLDAPPFDPVPLSDDRRDRLEQLQPADVTSLDAHRFIMMAASTGLHRTLSFVREAAQQPANQAPSNIVLHSHPLHGVVSIVPAAHAVAAIGYLSLLAAKEHSSAGHVAFTAYKELTRMIATLDGAEPSLKRARLVGMGFLGDWMEILESLEPEDPVMHHAARNIVMHWVPGPCSPHTNEKNHLVGVARWISERLQHPGVPSPTRAALVHIRDSAETRLRRYVR</sequence>
<comment type="caution">
    <text evidence="2">The sequence shown here is derived from an EMBL/GenBank/DDBJ whole genome shotgun (WGS) entry which is preliminary data.</text>
</comment>
<dbReference type="Proteomes" id="UP000305929">
    <property type="component" value="Unassembled WGS sequence"/>
</dbReference>
<organism evidence="2 3">
    <name type="scientific">Streptomyces lasalocidi</name>
    <name type="common">Streptomyces lasaliensis</name>
    <dbReference type="NCBI Taxonomy" id="324833"/>
    <lineage>
        <taxon>Bacteria</taxon>
        <taxon>Bacillati</taxon>
        <taxon>Actinomycetota</taxon>
        <taxon>Actinomycetes</taxon>
        <taxon>Kitasatosporales</taxon>
        <taxon>Streptomycetaceae</taxon>
        <taxon>Streptomyces</taxon>
    </lineage>
</organism>
<dbReference type="OrthoDB" id="3585659at2"/>
<evidence type="ECO:0000259" key="1">
    <source>
        <dbReference type="Pfam" id="PF19974"/>
    </source>
</evidence>
<dbReference type="InterPro" id="IPR011009">
    <property type="entry name" value="Kinase-like_dom_sf"/>
</dbReference>
<evidence type="ECO:0000313" key="2">
    <source>
        <dbReference type="EMBL" id="TKS96248.1"/>
    </source>
</evidence>
<protein>
    <recommendedName>
        <fullName evidence="1">Ternary complex associated domain-containing protein</fullName>
    </recommendedName>
</protein>
<dbReference type="RefSeq" id="WP_137311350.1">
    <property type="nucleotide sequence ID" value="NZ_SZNQ01000003.1"/>
</dbReference>
<gene>
    <name evidence="2" type="ORF">E4U91_36685</name>
</gene>
<dbReference type="Pfam" id="PF19974">
    <property type="entry name" value="TCAD9"/>
    <property type="match status" value="1"/>
</dbReference>
<accession>A0A4U5W4J5</accession>
<dbReference type="SUPFAM" id="SSF56112">
    <property type="entry name" value="Protein kinase-like (PK-like)"/>
    <property type="match status" value="1"/>
</dbReference>
<keyword evidence="3" id="KW-1185">Reference proteome</keyword>
<dbReference type="EMBL" id="SZNQ01000003">
    <property type="protein sequence ID" value="TKS96248.1"/>
    <property type="molecule type" value="Genomic_DNA"/>
</dbReference>
<reference evidence="2 3" key="1">
    <citation type="submission" date="2019-04" db="EMBL/GenBank/DDBJ databases">
        <title>Streptomyces lasaliensis sp. nov., an Actinomycete isolated from soil which produces the polyether antibiotic lasalocid.</title>
        <authorList>
            <person name="Erwin G."/>
            <person name="Haber C."/>
        </authorList>
    </citation>
    <scope>NUCLEOTIDE SEQUENCE [LARGE SCALE GENOMIC DNA]</scope>
    <source>
        <strain evidence="2 3">X-537</strain>
    </source>
</reference>
<name>A0A4U5W4J5_STRLS</name>
<feature type="domain" description="Ternary complex associated" evidence="1">
    <location>
        <begin position="49"/>
        <end position="512"/>
    </location>
</feature>
<dbReference type="InterPro" id="IPR045544">
    <property type="entry name" value="TCAD9"/>
</dbReference>